<organism evidence="1 2">
    <name type="scientific">Helianthus annuus</name>
    <name type="common">Common sunflower</name>
    <dbReference type="NCBI Taxonomy" id="4232"/>
    <lineage>
        <taxon>Eukaryota</taxon>
        <taxon>Viridiplantae</taxon>
        <taxon>Streptophyta</taxon>
        <taxon>Embryophyta</taxon>
        <taxon>Tracheophyta</taxon>
        <taxon>Spermatophyta</taxon>
        <taxon>Magnoliopsida</taxon>
        <taxon>eudicotyledons</taxon>
        <taxon>Gunneridae</taxon>
        <taxon>Pentapetalae</taxon>
        <taxon>asterids</taxon>
        <taxon>campanulids</taxon>
        <taxon>Asterales</taxon>
        <taxon>Asteraceae</taxon>
        <taxon>Asteroideae</taxon>
        <taxon>Heliantheae alliance</taxon>
        <taxon>Heliantheae</taxon>
        <taxon>Helianthus</taxon>
    </lineage>
</organism>
<sequence>MIGFKVSSSNFSFFKNGVKFIISEINFAEIRGFITLSAVESLQFMSMLIRGPSFLPFEDSSLKSLFKMPAVTQTSHVKGGQEDAISYANQVPCNSYGGWIFQDSLRQS</sequence>
<keyword evidence="2" id="KW-1185">Reference proteome</keyword>
<gene>
    <name evidence="1" type="ORF">HannXRQ_Chr08g0233311</name>
</gene>
<dbReference type="InParanoid" id="A0A251U7P2"/>
<proteinExistence type="predicted"/>
<dbReference type="EMBL" id="CM007897">
    <property type="protein sequence ID" value="OTG19368.1"/>
    <property type="molecule type" value="Genomic_DNA"/>
</dbReference>
<evidence type="ECO:0000313" key="2">
    <source>
        <dbReference type="Proteomes" id="UP000215914"/>
    </source>
</evidence>
<dbReference type="AlphaFoldDB" id="A0A251U7P2"/>
<name>A0A251U7P2_HELAN</name>
<evidence type="ECO:0000313" key="1">
    <source>
        <dbReference type="EMBL" id="OTG19368.1"/>
    </source>
</evidence>
<dbReference type="Proteomes" id="UP000215914">
    <property type="component" value="Chromosome 8"/>
</dbReference>
<protein>
    <submittedName>
        <fullName evidence="1">Uncharacterized protein</fullName>
    </submittedName>
</protein>
<reference evidence="2" key="1">
    <citation type="journal article" date="2017" name="Nature">
        <title>The sunflower genome provides insights into oil metabolism, flowering and Asterid evolution.</title>
        <authorList>
            <person name="Badouin H."/>
            <person name="Gouzy J."/>
            <person name="Grassa C.J."/>
            <person name="Murat F."/>
            <person name="Staton S.E."/>
            <person name="Cottret L."/>
            <person name="Lelandais-Briere C."/>
            <person name="Owens G.L."/>
            <person name="Carrere S."/>
            <person name="Mayjonade B."/>
            <person name="Legrand L."/>
            <person name="Gill N."/>
            <person name="Kane N.C."/>
            <person name="Bowers J.E."/>
            <person name="Hubner S."/>
            <person name="Bellec A."/>
            <person name="Berard A."/>
            <person name="Berges H."/>
            <person name="Blanchet N."/>
            <person name="Boniface M.C."/>
            <person name="Brunel D."/>
            <person name="Catrice O."/>
            <person name="Chaidir N."/>
            <person name="Claudel C."/>
            <person name="Donnadieu C."/>
            <person name="Faraut T."/>
            <person name="Fievet G."/>
            <person name="Helmstetter N."/>
            <person name="King M."/>
            <person name="Knapp S.J."/>
            <person name="Lai Z."/>
            <person name="Le Paslier M.C."/>
            <person name="Lippi Y."/>
            <person name="Lorenzon L."/>
            <person name="Mandel J.R."/>
            <person name="Marage G."/>
            <person name="Marchand G."/>
            <person name="Marquand E."/>
            <person name="Bret-Mestries E."/>
            <person name="Morien E."/>
            <person name="Nambeesan S."/>
            <person name="Nguyen T."/>
            <person name="Pegot-Espagnet P."/>
            <person name="Pouilly N."/>
            <person name="Raftis F."/>
            <person name="Sallet E."/>
            <person name="Schiex T."/>
            <person name="Thomas J."/>
            <person name="Vandecasteele C."/>
            <person name="Vares D."/>
            <person name="Vear F."/>
            <person name="Vautrin S."/>
            <person name="Crespi M."/>
            <person name="Mangin B."/>
            <person name="Burke J.M."/>
            <person name="Salse J."/>
            <person name="Munos S."/>
            <person name="Vincourt P."/>
            <person name="Rieseberg L.H."/>
            <person name="Langlade N.B."/>
        </authorList>
    </citation>
    <scope>NUCLEOTIDE SEQUENCE [LARGE SCALE GENOMIC DNA]</scope>
    <source>
        <strain evidence="2">cv. SF193</strain>
    </source>
</reference>
<accession>A0A251U7P2</accession>